<dbReference type="Proteomes" id="UP000285146">
    <property type="component" value="Unassembled WGS sequence"/>
</dbReference>
<keyword evidence="4" id="KW-1185">Reference proteome</keyword>
<proteinExistence type="inferred from homology"/>
<sequence>MAEETPSIRKTDELIAKILKELHAPGAALAVVDEEKTCITKPFTAAAASLLVNDEDGHGDITWETPMSGLISEDFVLTDDYATKHATLEDCLSHPTGIATHHADLGTKSMEEKYSNHVYMAVSLTIEKKTKQPLARSLRNRLWQPLSLETTFLGIQDAYEYKESHPEVQLAGRHMWDGAANSFRTLPDVDYLGLSGAGAMVSNVADCADWIRAFIEQKGPLSTKGYEALTGAHMMVEQKSSRFTGPVCYGLGWYVAVSHGERVLYHLGGLSGSVASLIILPDRITSKEVLDAAMWHIIEEHLGVPEHGRTDFVQETSSFPLVPSTNHLFRHLFHSHNFSVNTFTRPMDLSF</sequence>
<dbReference type="InParanoid" id="A0A423WYW0"/>
<feature type="domain" description="Beta-lactamase-related" evidence="2">
    <location>
        <begin position="39"/>
        <end position="283"/>
    </location>
</feature>
<protein>
    <recommendedName>
        <fullName evidence="2">Beta-lactamase-related domain-containing protein</fullName>
    </recommendedName>
</protein>
<dbReference type="InterPro" id="IPR012338">
    <property type="entry name" value="Beta-lactam/transpept-like"/>
</dbReference>
<dbReference type="SUPFAM" id="SSF56601">
    <property type="entry name" value="beta-lactamase/transpeptidase-like"/>
    <property type="match status" value="1"/>
</dbReference>
<name>A0A423WYW0_9PEZI</name>
<dbReference type="AlphaFoldDB" id="A0A423WYW0"/>
<reference evidence="3 4" key="1">
    <citation type="submission" date="2015-09" db="EMBL/GenBank/DDBJ databases">
        <title>Host preference determinants of Valsa canker pathogens revealed by comparative genomics.</title>
        <authorList>
            <person name="Yin Z."/>
            <person name="Huang L."/>
        </authorList>
    </citation>
    <scope>NUCLEOTIDE SEQUENCE [LARGE SCALE GENOMIC DNA]</scope>
    <source>
        <strain evidence="3 4">SXYLt</strain>
    </source>
</reference>
<gene>
    <name evidence="3" type="ORF">VPNG_06461</name>
</gene>
<evidence type="ECO:0000256" key="1">
    <source>
        <dbReference type="ARBA" id="ARBA00038215"/>
    </source>
</evidence>
<accession>A0A423WYW0</accession>
<dbReference type="InterPro" id="IPR001466">
    <property type="entry name" value="Beta-lactam-related"/>
</dbReference>
<dbReference type="PANTHER" id="PTHR46825">
    <property type="entry name" value="D-ALANYL-D-ALANINE-CARBOXYPEPTIDASE/ENDOPEPTIDASE AMPH"/>
    <property type="match status" value="1"/>
</dbReference>
<dbReference type="Gene3D" id="3.40.710.10">
    <property type="entry name" value="DD-peptidase/beta-lactamase superfamily"/>
    <property type="match status" value="2"/>
</dbReference>
<evidence type="ECO:0000313" key="3">
    <source>
        <dbReference type="EMBL" id="ROW08667.1"/>
    </source>
</evidence>
<dbReference type="STRING" id="1230097.A0A423WYW0"/>
<comment type="caution">
    <text evidence="3">The sequence shown here is derived from an EMBL/GenBank/DDBJ whole genome shotgun (WGS) entry which is preliminary data.</text>
</comment>
<dbReference type="EMBL" id="LKEB01000033">
    <property type="protein sequence ID" value="ROW08667.1"/>
    <property type="molecule type" value="Genomic_DNA"/>
</dbReference>
<organism evidence="3 4">
    <name type="scientific">Cytospora leucostoma</name>
    <dbReference type="NCBI Taxonomy" id="1230097"/>
    <lineage>
        <taxon>Eukaryota</taxon>
        <taxon>Fungi</taxon>
        <taxon>Dikarya</taxon>
        <taxon>Ascomycota</taxon>
        <taxon>Pezizomycotina</taxon>
        <taxon>Sordariomycetes</taxon>
        <taxon>Sordariomycetidae</taxon>
        <taxon>Diaporthales</taxon>
        <taxon>Cytosporaceae</taxon>
        <taxon>Cytospora</taxon>
    </lineage>
</organism>
<evidence type="ECO:0000313" key="4">
    <source>
        <dbReference type="Proteomes" id="UP000285146"/>
    </source>
</evidence>
<dbReference type="PANTHER" id="PTHR46825:SF9">
    <property type="entry name" value="BETA-LACTAMASE-RELATED DOMAIN-CONTAINING PROTEIN"/>
    <property type="match status" value="1"/>
</dbReference>
<dbReference type="OrthoDB" id="5237217at2759"/>
<comment type="similarity">
    <text evidence="1">Belongs to the peptidase S12 family.</text>
</comment>
<dbReference type="InterPro" id="IPR050491">
    <property type="entry name" value="AmpC-like"/>
</dbReference>
<evidence type="ECO:0000259" key="2">
    <source>
        <dbReference type="Pfam" id="PF00144"/>
    </source>
</evidence>
<dbReference type="Pfam" id="PF00144">
    <property type="entry name" value="Beta-lactamase"/>
    <property type="match status" value="1"/>
</dbReference>